<dbReference type="EMBL" id="BMER01000001">
    <property type="protein sequence ID" value="GGG88080.1"/>
    <property type="molecule type" value="Genomic_DNA"/>
</dbReference>
<organism evidence="2 3">
    <name type="scientific">Parapedobacter pyrenivorans</name>
    <dbReference type="NCBI Taxonomy" id="1305674"/>
    <lineage>
        <taxon>Bacteria</taxon>
        <taxon>Pseudomonadati</taxon>
        <taxon>Bacteroidota</taxon>
        <taxon>Sphingobacteriia</taxon>
        <taxon>Sphingobacteriales</taxon>
        <taxon>Sphingobacteriaceae</taxon>
        <taxon>Parapedobacter</taxon>
    </lineage>
</organism>
<dbReference type="RefSeq" id="WP_188505958.1">
    <property type="nucleotide sequence ID" value="NZ_BMER01000001.1"/>
</dbReference>
<reference evidence="2" key="1">
    <citation type="journal article" date="2014" name="Int. J. Syst. Evol. Microbiol.">
        <title>Complete genome sequence of Corynebacterium casei LMG S-19264T (=DSM 44701T), isolated from a smear-ripened cheese.</title>
        <authorList>
            <consortium name="US DOE Joint Genome Institute (JGI-PGF)"/>
            <person name="Walter F."/>
            <person name="Albersmeier A."/>
            <person name="Kalinowski J."/>
            <person name="Ruckert C."/>
        </authorList>
    </citation>
    <scope>NUCLEOTIDE SEQUENCE</scope>
    <source>
        <strain evidence="2">CGMCC 1.12195</strain>
    </source>
</reference>
<reference evidence="2" key="2">
    <citation type="submission" date="2020-09" db="EMBL/GenBank/DDBJ databases">
        <authorList>
            <person name="Sun Q."/>
            <person name="Zhou Y."/>
        </authorList>
    </citation>
    <scope>NUCLEOTIDE SEQUENCE</scope>
    <source>
        <strain evidence="2">CGMCC 1.12195</strain>
    </source>
</reference>
<gene>
    <name evidence="2" type="ORF">GCM10007415_22530</name>
</gene>
<comment type="caution">
    <text evidence="2">The sequence shown here is derived from an EMBL/GenBank/DDBJ whole genome shotgun (WGS) entry which is preliminary data.</text>
</comment>
<feature type="domain" description="KilA-N DNA-binding" evidence="1">
    <location>
        <begin position="23"/>
        <end position="107"/>
    </location>
</feature>
<proteinExistence type="predicted"/>
<dbReference type="AlphaFoldDB" id="A0A917HSG3"/>
<dbReference type="Pfam" id="PF10543">
    <property type="entry name" value="ORF6N"/>
    <property type="match status" value="1"/>
</dbReference>
<protein>
    <recommendedName>
        <fullName evidence="1">KilA-N DNA-binding domain-containing protein</fullName>
    </recommendedName>
</protein>
<dbReference type="Proteomes" id="UP000660862">
    <property type="component" value="Unassembled WGS sequence"/>
</dbReference>
<accession>A0A917HSG3</accession>
<keyword evidence="3" id="KW-1185">Reference proteome</keyword>
<sequence>MAKTTEPVSLNEMLAHESDIQDRIFNIRGIQVMIDRDLAELYGVETKALNQAVKRNTDRFPEDFRFQLSNQEKTELVTICDRFESLKHATVNPHAYTEHGVLMLANVLKSDLATQISIRLVKVFVQLRSLLASHTGLQLQIEEIKNAIGKQNNKLSNHDKTIELLFQYLDELNDKIKRPPLLPDREMVGYKIGRGKDKN</sequence>
<evidence type="ECO:0000313" key="3">
    <source>
        <dbReference type="Proteomes" id="UP000660862"/>
    </source>
</evidence>
<evidence type="ECO:0000259" key="1">
    <source>
        <dbReference type="Pfam" id="PF10543"/>
    </source>
</evidence>
<dbReference type="InterPro" id="IPR018873">
    <property type="entry name" value="KilA-N_DNA-bd_domain"/>
</dbReference>
<name>A0A917HSG3_9SPHI</name>
<evidence type="ECO:0000313" key="2">
    <source>
        <dbReference type="EMBL" id="GGG88080.1"/>
    </source>
</evidence>